<feature type="binding site" evidence="9">
    <location>
        <position position="459"/>
    </location>
    <ligand>
        <name>Mg(2+)</name>
        <dbReference type="ChEBI" id="CHEBI:18420"/>
        <label>2</label>
    </ligand>
</feature>
<evidence type="ECO:0000256" key="5">
    <source>
        <dbReference type="ARBA" id="ARBA00022741"/>
    </source>
</evidence>
<evidence type="ECO:0000256" key="3">
    <source>
        <dbReference type="ARBA" id="ARBA00022679"/>
    </source>
</evidence>
<sequence length="669" mass="75685">MKSPIVLLSALLTDVKRLEPDVRNLNRDLKTIEARVKHEGIGFLTVAFSSYCDALDEGLAKREFTCPPGFKTGRYALPRLFSGLLCEVFDEKSGHLKEKPNLAYLKILREILRLFKKLPLQSERDELLDRKAKDSFLLCDESISQTNWNDRYVRHIGLVCNVILNQLEGVDYENQIHFRHGPGAVMEQYTANQKWYAVSERCVQEEQNTQLLARLGLDIIVPLPLFHTKGPLQKGEGHMRVEDDEEHKVEPRSLGRAPDESSVGHGKAYSDNEKTDNALWPTLSCKQSRLVSVAKNSTSRRTITVEPVLLQYVQQSLNTVLRDNIRKCRIMRNSLDLTDQSHNQKLAMDGSRTGLWATIDLSSASDLLSLELVKLIFRNKPTFLDWLVSSRSTSYTDGKNSRILRKYAGMGNATTFPVQSVTFAVIAMAAILDAVGRKPTGGKRGSVVRASRLVRVYGDDIIVPAQYSQQVVNWLEHFGLRVNKRKSFTDYKSWWEHQPCFRESCGVDAYGGVDVTPLYLRALPEKTSGEPNGRRVSLSTDPSAIASCVATSNLAWARCLYTFSATLAQSVEELLNKKLPMVPAKSSALGWHSRIDSCNPTKWDPSLQRLLYRAPVLKPTYRPDRLDGYAALFKFYHVPLLGRGPRHLERSQVRFSSRIVWRWMPAECG</sequence>
<feature type="binding site" evidence="9">
    <location>
        <position position="460"/>
    </location>
    <ligand>
        <name>Mg(2+)</name>
        <dbReference type="ChEBI" id="CHEBI:18420"/>
        <label>2</label>
    </ligand>
</feature>
<dbReference type="RefSeq" id="YP_010770875.1">
    <property type="nucleotide sequence ID" value="NC_074417.1"/>
</dbReference>
<evidence type="ECO:0000256" key="4">
    <source>
        <dbReference type="ARBA" id="ARBA00022695"/>
    </source>
</evidence>
<comment type="cofactor">
    <cofactor evidence="9">
        <name>Mg(2+)</name>
        <dbReference type="ChEBI" id="CHEBI:18420"/>
    </cofactor>
    <text evidence="9">Binds 2 Mg(2+) per subunit.</text>
</comment>
<dbReference type="GO" id="GO:0039694">
    <property type="term" value="P:viral RNA genome replication"/>
    <property type="evidence" value="ECO:0007669"/>
    <property type="project" value="InterPro"/>
</dbReference>
<evidence type="ECO:0000259" key="11">
    <source>
        <dbReference type="PROSITE" id="PS50522"/>
    </source>
</evidence>
<dbReference type="GO" id="GO:0003968">
    <property type="term" value="F:RNA-directed RNA polymerase activity"/>
    <property type="evidence" value="ECO:0007669"/>
    <property type="project" value="UniProtKB-KW"/>
</dbReference>
<feature type="binding site" evidence="9">
    <location>
        <position position="360"/>
    </location>
    <ligand>
        <name>Mg(2+)</name>
        <dbReference type="ChEBI" id="CHEBI:18420"/>
        <label>2</label>
    </ligand>
</feature>
<keyword evidence="3" id="KW-0808">Transferase</keyword>
<keyword evidence="13" id="KW-1185">Reference proteome</keyword>
<evidence type="ECO:0000256" key="10">
    <source>
        <dbReference type="SAM" id="MobiDB-lite"/>
    </source>
</evidence>
<keyword evidence="2 12" id="KW-0696">RNA-directed RNA polymerase</keyword>
<dbReference type="InterPro" id="IPR007096">
    <property type="entry name" value="RNA-dir_Rpol_cat_phage"/>
</dbReference>
<feature type="domain" description="RdRp catalytic" evidence="11">
    <location>
        <begin position="345"/>
        <end position="491"/>
    </location>
</feature>
<evidence type="ECO:0000256" key="1">
    <source>
        <dbReference type="ARBA" id="ARBA00012494"/>
    </source>
</evidence>
<accession>A0A8S5KZU7</accession>
<proteinExistence type="predicted"/>
<feature type="region of interest" description="Disordered" evidence="10">
    <location>
        <begin position="232"/>
        <end position="271"/>
    </location>
</feature>
<dbReference type="KEGG" id="vg:80400433"/>
<dbReference type="GO" id="GO:0046872">
    <property type="term" value="F:metal ion binding"/>
    <property type="evidence" value="ECO:0007669"/>
    <property type="project" value="UniProtKB-KW"/>
</dbReference>
<reference evidence="12 13" key="1">
    <citation type="submission" date="2020-09" db="EMBL/GenBank/DDBJ databases">
        <title>Leviviricetes taxonomy.</title>
        <authorList>
            <person name="Stockdale S.R."/>
            <person name="Callanan J."/>
            <person name="Adriaenssens E.M."/>
            <person name="Kuhn J.H."/>
            <person name="Rumnieks J."/>
            <person name="Shkoporov A."/>
            <person name="Draper L.A."/>
            <person name="Ross P."/>
            <person name="Hill C."/>
        </authorList>
    </citation>
    <scope>NUCLEOTIDE SEQUENCE [LARGE SCALE GENOMIC DNA]</scope>
</reference>
<gene>
    <name evidence="12" type="primary">SRR5466727_9_4</name>
</gene>
<dbReference type="PROSITE" id="PS50522">
    <property type="entry name" value="RDRP_PHAGE"/>
    <property type="match status" value="1"/>
</dbReference>
<evidence type="ECO:0000256" key="2">
    <source>
        <dbReference type="ARBA" id="ARBA00022484"/>
    </source>
</evidence>
<evidence type="ECO:0000313" key="12">
    <source>
        <dbReference type="EMBL" id="DAD50840.1"/>
    </source>
</evidence>
<keyword evidence="5" id="KW-0547">Nucleotide-binding</keyword>
<dbReference type="Proteomes" id="UP000678897">
    <property type="component" value="Segment"/>
</dbReference>
<evidence type="ECO:0000256" key="9">
    <source>
        <dbReference type="PIRSR" id="PIRSR605093-1"/>
    </source>
</evidence>
<evidence type="ECO:0000256" key="6">
    <source>
        <dbReference type="ARBA" id="ARBA00022953"/>
    </source>
</evidence>
<name>A0A8S5KZU7_9VIRU</name>
<keyword evidence="4" id="KW-0548">Nucleotidyltransferase</keyword>
<dbReference type="GO" id="GO:0000166">
    <property type="term" value="F:nucleotide binding"/>
    <property type="evidence" value="ECO:0007669"/>
    <property type="project" value="UniProtKB-KW"/>
</dbReference>
<evidence type="ECO:0000313" key="13">
    <source>
        <dbReference type="Proteomes" id="UP000678897"/>
    </source>
</evidence>
<dbReference type="EC" id="2.7.7.48" evidence="1"/>
<feature type="compositionally biased region" description="Basic and acidic residues" evidence="10">
    <location>
        <begin position="235"/>
        <end position="259"/>
    </location>
</feature>
<keyword evidence="9" id="KW-0479">Metal-binding</keyword>
<keyword evidence="9" id="KW-0460">Magnesium</keyword>
<organism evidence="12 13">
    <name type="scientific">ssRNA phage SRR5466727_9</name>
    <dbReference type="NCBI Taxonomy" id="2786438"/>
    <lineage>
        <taxon>Viruses</taxon>
        <taxon>Riboviria</taxon>
        <taxon>Orthornavirae</taxon>
        <taxon>Lenarviricota</taxon>
        <taxon>Leviviricetes</taxon>
        <taxon>Timlovirales</taxon>
        <taxon>Steitzviridae</taxon>
        <taxon>Limaivirus</taxon>
        <taxon>Limaivirus borborocola</taxon>
    </lineage>
</organism>
<dbReference type="Pfam" id="PF03431">
    <property type="entry name" value="RNA_replicase_B"/>
    <property type="match status" value="1"/>
</dbReference>
<dbReference type="InterPro" id="IPR005093">
    <property type="entry name" value="RNArep_beta"/>
</dbReference>
<protein>
    <recommendedName>
        <fullName evidence="1">RNA-directed RNA polymerase</fullName>
        <ecNumber evidence="1">2.7.7.48</ecNumber>
    </recommendedName>
    <alternativeName>
        <fullName evidence="7">RNA replicase beta chain</fullName>
    </alternativeName>
</protein>
<evidence type="ECO:0000256" key="7">
    <source>
        <dbReference type="ARBA" id="ARBA00030248"/>
    </source>
</evidence>
<evidence type="ECO:0000256" key="8">
    <source>
        <dbReference type="ARBA" id="ARBA00048744"/>
    </source>
</evidence>
<keyword evidence="6" id="KW-0693">Viral RNA replication</keyword>
<dbReference type="GeneID" id="80400433"/>
<dbReference type="EMBL" id="BK013641">
    <property type="protein sequence ID" value="DAD50840.1"/>
    <property type="molecule type" value="Genomic_RNA"/>
</dbReference>
<comment type="catalytic activity">
    <reaction evidence="8">
        <text>RNA(n) + a ribonucleoside 5'-triphosphate = RNA(n+1) + diphosphate</text>
        <dbReference type="Rhea" id="RHEA:21248"/>
        <dbReference type="Rhea" id="RHEA-COMP:14527"/>
        <dbReference type="Rhea" id="RHEA-COMP:17342"/>
        <dbReference type="ChEBI" id="CHEBI:33019"/>
        <dbReference type="ChEBI" id="CHEBI:61557"/>
        <dbReference type="ChEBI" id="CHEBI:140395"/>
        <dbReference type="EC" id="2.7.7.48"/>
    </reaction>
</comment>